<keyword evidence="2" id="KW-0812">Transmembrane</keyword>
<dbReference type="RefSeq" id="WP_016481622.1">
    <property type="nucleotide sequence ID" value="NC_021487.1"/>
</dbReference>
<dbReference type="PANTHER" id="PTHR12151:SF8">
    <property type="entry name" value="THIOREDOXIN DOMAIN-CONTAINING PROTEIN"/>
    <property type="match status" value="1"/>
</dbReference>
<protein>
    <submittedName>
        <fullName evidence="3">Uncharacterized protein SCO1/SenC/PrrC, involved in biogenesis of respiratory and photosynthetic systems</fullName>
    </submittedName>
</protein>
<dbReference type="CDD" id="cd02968">
    <property type="entry name" value="SCO"/>
    <property type="match status" value="1"/>
</dbReference>
<evidence type="ECO:0000256" key="2">
    <source>
        <dbReference type="SAM" id="Phobius"/>
    </source>
</evidence>
<accession>S0EWH4</accession>
<dbReference type="HOGENOM" id="CLU_058434_2_0_0"/>
<evidence type="ECO:0000313" key="3">
    <source>
        <dbReference type="EMBL" id="CCW34058.1"/>
    </source>
</evidence>
<dbReference type="Gene3D" id="3.40.30.10">
    <property type="entry name" value="Glutaredoxin"/>
    <property type="match status" value="1"/>
</dbReference>
<keyword evidence="2" id="KW-1133">Transmembrane helix</keyword>
<dbReference type="AlphaFoldDB" id="S0EWH4"/>
<comment type="similarity">
    <text evidence="1">Belongs to the SCO1/2 family.</text>
</comment>
<dbReference type="KEGG" id="ccz:CCALI_00221"/>
<dbReference type="InterPro" id="IPR003782">
    <property type="entry name" value="SCO1/SenC"/>
</dbReference>
<dbReference type="EMBL" id="HF951689">
    <property type="protein sequence ID" value="CCW34058.1"/>
    <property type="molecule type" value="Genomic_DNA"/>
</dbReference>
<sequence length="284" mass="31076">MLTRAVAQTNSSQVAAQAVAQSATSPTKGVYYEQKVNHAIPLDLTFTNSRGQVVALKQFFDGKHPVILVTPFYRCKAGCTLELQGMADAFGKLQYKLGRDFTALTISINPLEPPQLAAQTKEGYLKMTKNQPYAAEGWHFLVGTQKNIQALAQATGFHYNYNLQYQQFVHPTGILVLTPQGRIYRYFFGTDYNPSDLKIALIKASQNQIGSPIDQIIAICCTWNPTTGHYGVVIQRVIVGAGTLTVLALAGLIGGLFYWEKKHPKLPLAASTTEGERHNAGGAI</sequence>
<dbReference type="eggNOG" id="COG1999">
    <property type="taxonomic scope" value="Bacteria"/>
</dbReference>
<proteinExistence type="inferred from homology"/>
<evidence type="ECO:0000256" key="1">
    <source>
        <dbReference type="ARBA" id="ARBA00010996"/>
    </source>
</evidence>
<keyword evidence="2" id="KW-0472">Membrane</keyword>
<dbReference type="InterPro" id="IPR036249">
    <property type="entry name" value="Thioredoxin-like_sf"/>
</dbReference>
<dbReference type="SUPFAM" id="SSF52833">
    <property type="entry name" value="Thioredoxin-like"/>
    <property type="match status" value="1"/>
</dbReference>
<feature type="transmembrane region" description="Helical" evidence="2">
    <location>
        <begin position="237"/>
        <end position="259"/>
    </location>
</feature>
<dbReference type="PANTHER" id="PTHR12151">
    <property type="entry name" value="ELECTRON TRANSPORT PROTIN SCO1/SENC FAMILY MEMBER"/>
    <property type="match status" value="1"/>
</dbReference>
<dbReference type="Pfam" id="PF02630">
    <property type="entry name" value="SCO1-SenC"/>
    <property type="match status" value="1"/>
</dbReference>
<name>S0EWH4_CHTCT</name>
<dbReference type="PATRIC" id="fig|1303518.3.peg.221"/>
<organism evidence="3 4">
    <name type="scientific">Chthonomonas calidirosea (strain DSM 23976 / ICMP 18418 / T49)</name>
    <dbReference type="NCBI Taxonomy" id="1303518"/>
    <lineage>
        <taxon>Bacteria</taxon>
        <taxon>Bacillati</taxon>
        <taxon>Armatimonadota</taxon>
        <taxon>Chthonomonadia</taxon>
        <taxon>Chthonomonadales</taxon>
        <taxon>Chthonomonadaceae</taxon>
        <taxon>Chthonomonas</taxon>
    </lineage>
</organism>
<dbReference type="InParanoid" id="S0EWH4"/>
<reference evidence="4" key="1">
    <citation type="submission" date="2013-03" db="EMBL/GenBank/DDBJ databases">
        <title>Genome sequence of Chthonomonas calidirosea, the first sequenced genome from the Armatimonadetes phylum (formally candidate division OP10).</title>
        <authorList>
            <person name="Lee K.C.Y."/>
            <person name="Morgan X.C."/>
            <person name="Dunfield P.F."/>
            <person name="Tamas I."/>
            <person name="Houghton K.M."/>
            <person name="Vyssotski M."/>
            <person name="Ryan J.L.J."/>
            <person name="Lagutin K."/>
            <person name="McDonald I.R."/>
            <person name="Stott M.B."/>
        </authorList>
    </citation>
    <scope>NUCLEOTIDE SEQUENCE [LARGE SCALE GENOMIC DNA]</scope>
    <source>
        <strain evidence="4">DSM 23976 / ICMP 18418 / T49</strain>
    </source>
</reference>
<dbReference type="OrthoDB" id="9786756at2"/>
<keyword evidence="4" id="KW-1185">Reference proteome</keyword>
<evidence type="ECO:0000313" key="4">
    <source>
        <dbReference type="Proteomes" id="UP000014227"/>
    </source>
</evidence>
<dbReference type="STRING" id="454171.CP488_00936"/>
<gene>
    <name evidence="3" type="ORF">CCALI_00221</name>
</gene>
<dbReference type="Proteomes" id="UP000014227">
    <property type="component" value="Chromosome I"/>
</dbReference>